<evidence type="ECO:0000313" key="5">
    <source>
        <dbReference type="Proteomes" id="UP000799767"/>
    </source>
</evidence>
<comment type="similarity">
    <text evidence="1">Belongs to the PPR family. P subfamily.</text>
</comment>
<dbReference type="PANTHER" id="PTHR46128:SF211">
    <property type="entry name" value="PENTACOTRIPEPTIDE-REPEAT REGION OF PRORP DOMAIN-CONTAINING PROTEIN"/>
    <property type="match status" value="1"/>
</dbReference>
<dbReference type="Gene3D" id="1.25.40.10">
    <property type="entry name" value="Tetratricopeptide repeat domain"/>
    <property type="match status" value="3"/>
</dbReference>
<evidence type="ECO:0008006" key="6">
    <source>
        <dbReference type="Google" id="ProtNLM"/>
    </source>
</evidence>
<dbReference type="PROSITE" id="PS51375">
    <property type="entry name" value="PPR"/>
    <property type="match status" value="2"/>
</dbReference>
<dbReference type="Proteomes" id="UP000799767">
    <property type="component" value="Unassembled WGS sequence"/>
</dbReference>
<dbReference type="EMBL" id="MU001639">
    <property type="protein sequence ID" value="KAF2480845.1"/>
    <property type="molecule type" value="Genomic_DNA"/>
</dbReference>
<protein>
    <recommendedName>
        <fullName evidence="6">Pentacotripeptide-repeat region of PRORP domain-containing protein</fullName>
    </recommendedName>
</protein>
<evidence type="ECO:0000256" key="2">
    <source>
        <dbReference type="PROSITE-ProRule" id="PRU00708"/>
    </source>
</evidence>
<keyword evidence="5" id="KW-1185">Reference proteome</keyword>
<feature type="repeat" description="PPR" evidence="2">
    <location>
        <begin position="33"/>
        <end position="67"/>
    </location>
</feature>
<reference evidence="4" key="1">
    <citation type="journal article" date="2020" name="Stud. Mycol.">
        <title>101 Dothideomycetes genomes: a test case for predicting lifestyles and emergence of pathogens.</title>
        <authorList>
            <person name="Haridas S."/>
            <person name="Albert R."/>
            <person name="Binder M."/>
            <person name="Bloem J."/>
            <person name="Labutti K."/>
            <person name="Salamov A."/>
            <person name="Andreopoulos B."/>
            <person name="Baker S."/>
            <person name="Barry K."/>
            <person name="Bills G."/>
            <person name="Bluhm B."/>
            <person name="Cannon C."/>
            <person name="Castanera R."/>
            <person name="Culley D."/>
            <person name="Daum C."/>
            <person name="Ezra D."/>
            <person name="Gonzalez J."/>
            <person name="Henrissat B."/>
            <person name="Kuo A."/>
            <person name="Liang C."/>
            <person name="Lipzen A."/>
            <person name="Lutzoni F."/>
            <person name="Magnuson J."/>
            <person name="Mondo S."/>
            <person name="Nolan M."/>
            <person name="Ohm R."/>
            <person name="Pangilinan J."/>
            <person name="Park H.-J."/>
            <person name="Ramirez L."/>
            <person name="Alfaro M."/>
            <person name="Sun H."/>
            <person name="Tritt A."/>
            <person name="Yoshinaga Y."/>
            <person name="Zwiers L.-H."/>
            <person name="Turgeon B."/>
            <person name="Goodwin S."/>
            <person name="Spatafora J."/>
            <person name="Crous P."/>
            <person name="Grigoriev I."/>
        </authorList>
    </citation>
    <scope>NUCLEOTIDE SEQUENCE</scope>
    <source>
        <strain evidence="4">CBS 113389</strain>
    </source>
</reference>
<feature type="repeat" description="PPR" evidence="2">
    <location>
        <begin position="186"/>
        <end position="220"/>
    </location>
</feature>
<dbReference type="InterPro" id="IPR002885">
    <property type="entry name" value="PPR_rpt"/>
</dbReference>
<dbReference type="Pfam" id="PF13041">
    <property type="entry name" value="PPR_2"/>
    <property type="match status" value="1"/>
</dbReference>
<organism evidence="4 5">
    <name type="scientific">Neohortaea acidophila</name>
    <dbReference type="NCBI Taxonomy" id="245834"/>
    <lineage>
        <taxon>Eukaryota</taxon>
        <taxon>Fungi</taxon>
        <taxon>Dikarya</taxon>
        <taxon>Ascomycota</taxon>
        <taxon>Pezizomycotina</taxon>
        <taxon>Dothideomycetes</taxon>
        <taxon>Dothideomycetidae</taxon>
        <taxon>Mycosphaerellales</taxon>
        <taxon>Teratosphaeriaceae</taxon>
        <taxon>Neohortaea</taxon>
    </lineage>
</organism>
<evidence type="ECO:0000256" key="3">
    <source>
        <dbReference type="SAM" id="MobiDB-lite"/>
    </source>
</evidence>
<feature type="region of interest" description="Disordered" evidence="3">
    <location>
        <begin position="111"/>
        <end position="130"/>
    </location>
</feature>
<dbReference type="PANTHER" id="PTHR46128">
    <property type="entry name" value="MITOCHONDRIAL GROUP I INTRON SPLICING FACTOR CCM1"/>
    <property type="match status" value="1"/>
</dbReference>
<dbReference type="GeneID" id="54476643"/>
<gene>
    <name evidence="4" type="ORF">BDY17DRAFT_312661</name>
</gene>
<dbReference type="RefSeq" id="XP_033587415.1">
    <property type="nucleotide sequence ID" value="XM_033735641.1"/>
</dbReference>
<sequence>MYEHFLFSFQALRHGDNITTVWNDMIKAGHKPTTRTYTIMMKGNQTMRDLDTMEAFWEMMRQAGLQPDGYAWSTKIFGLLKSKKSQHLKLGMAALEQMGQEWVTAATQAYHGTSKRGGKKGSQTPATPTRVDRQELLTRFPEEHVNGIPRPNAVIMNAAIMALAASRDSLISQALQWGRSFGIEPDLKTYNALINVSMRHGSADEAMSILKKMKERGIQADSTTMTVMTSAMFEGGIFDGLDAEEVGERVVSLMREVDQFSEGGMDEKGYALIMDRLLKRYNNHAAAQQVLEHMLARGLKPNAEMYTIIMTSYFQQSPLNFAAMESLWSRIRSENSGYGALLDNTFYDRMIELSAQHHSVIGTKQMVSFMEAMEKDGKRPSWRALEAAARALDEAGERDRLALLVDRAKRLREDVPDSKQAYGVRAFWDFIASTHLGGSVA</sequence>
<dbReference type="InterPro" id="IPR011990">
    <property type="entry name" value="TPR-like_helical_dom_sf"/>
</dbReference>
<dbReference type="NCBIfam" id="TIGR00756">
    <property type="entry name" value="PPR"/>
    <property type="match status" value="1"/>
</dbReference>
<evidence type="ECO:0000256" key="1">
    <source>
        <dbReference type="ARBA" id="ARBA00007626"/>
    </source>
</evidence>
<dbReference type="AlphaFoldDB" id="A0A6A6PLN4"/>
<name>A0A6A6PLN4_9PEZI</name>
<accession>A0A6A6PLN4</accession>
<evidence type="ECO:0000313" key="4">
    <source>
        <dbReference type="EMBL" id="KAF2480845.1"/>
    </source>
</evidence>
<dbReference type="OrthoDB" id="185373at2759"/>
<proteinExistence type="inferred from homology"/>
<dbReference type="InterPro" id="IPR050872">
    <property type="entry name" value="PPR_P_subfamily"/>
</dbReference>